<name>A0A139AQU3_GONPJ</name>
<gene>
    <name evidence="10" type="ORF">M427DRAFT_76387</name>
</gene>
<dbReference type="Proteomes" id="UP000070544">
    <property type="component" value="Unassembled WGS sequence"/>
</dbReference>
<proteinExistence type="inferred from homology"/>
<feature type="non-terminal residue" evidence="10">
    <location>
        <position position="177"/>
    </location>
</feature>
<dbReference type="Pfam" id="PF00141">
    <property type="entry name" value="peroxidase"/>
    <property type="match status" value="1"/>
</dbReference>
<organism evidence="10 11">
    <name type="scientific">Gonapodya prolifera (strain JEL478)</name>
    <name type="common">Monoblepharis prolifera</name>
    <dbReference type="NCBI Taxonomy" id="1344416"/>
    <lineage>
        <taxon>Eukaryota</taxon>
        <taxon>Fungi</taxon>
        <taxon>Fungi incertae sedis</taxon>
        <taxon>Chytridiomycota</taxon>
        <taxon>Chytridiomycota incertae sedis</taxon>
        <taxon>Monoblepharidomycetes</taxon>
        <taxon>Monoblepharidales</taxon>
        <taxon>Gonapodyaceae</taxon>
        <taxon>Gonapodya</taxon>
    </lineage>
</organism>
<comment type="function">
    <text evidence="1">Destroys radicals which are normally produced within the cells and which are toxic to biological systems.</text>
</comment>
<dbReference type="STRING" id="1344416.A0A139AQU3"/>
<dbReference type="PROSITE" id="PS00435">
    <property type="entry name" value="PEROXIDASE_1"/>
    <property type="match status" value="1"/>
</dbReference>
<dbReference type="InterPro" id="IPR002207">
    <property type="entry name" value="Peroxidase_I"/>
</dbReference>
<keyword evidence="6 8" id="KW-0560">Oxidoreductase</keyword>
<dbReference type="OrthoDB" id="2859658at2759"/>
<comment type="similarity">
    <text evidence="2">Belongs to the peroxidase family. Cytochrome c peroxidase subfamily.</text>
</comment>
<feature type="non-terminal residue" evidence="10">
    <location>
        <position position="1"/>
    </location>
</feature>
<evidence type="ECO:0000259" key="9">
    <source>
        <dbReference type="PROSITE" id="PS50873"/>
    </source>
</evidence>
<dbReference type="PRINTS" id="PR00459">
    <property type="entry name" value="ASPEROXIDASE"/>
</dbReference>
<evidence type="ECO:0000256" key="8">
    <source>
        <dbReference type="RuleBase" id="RU363051"/>
    </source>
</evidence>
<dbReference type="AlphaFoldDB" id="A0A139AQU3"/>
<dbReference type="GO" id="GO:0004601">
    <property type="term" value="F:peroxidase activity"/>
    <property type="evidence" value="ECO:0007669"/>
    <property type="project" value="UniProtKB-KW"/>
</dbReference>
<feature type="domain" description="Plant heme peroxidase family profile" evidence="9">
    <location>
        <begin position="1"/>
        <end position="177"/>
    </location>
</feature>
<sequence>SDIWALAGSVAVTGTGGPLLPFRCGRVDYGPGQGVPPPRLPDATRGEDHLRDVFITNMGFDEWELVALSGAHSLGRAHSDRSGFDGPWTRRPNTFSNSYFGILTDTRPFRPITAPNNNTQFVYSDSQLMMLPSDMALVESNALRYYWNLLCAVRYAANSTLFFDVFARAWVKLVELG</sequence>
<dbReference type="GO" id="GO:0034599">
    <property type="term" value="P:cellular response to oxidative stress"/>
    <property type="evidence" value="ECO:0007669"/>
    <property type="project" value="InterPro"/>
</dbReference>
<dbReference type="InterPro" id="IPR019793">
    <property type="entry name" value="Peroxidases_heam-ligand_BS"/>
</dbReference>
<dbReference type="EMBL" id="KQ965739">
    <property type="protein sequence ID" value="KXS19109.1"/>
    <property type="molecule type" value="Genomic_DNA"/>
</dbReference>
<evidence type="ECO:0000256" key="4">
    <source>
        <dbReference type="ARBA" id="ARBA00022617"/>
    </source>
</evidence>
<protein>
    <recommendedName>
        <fullName evidence="8">Peroxidase</fullName>
        <ecNumber evidence="8">1.11.1.-</ecNumber>
    </recommendedName>
</protein>
<evidence type="ECO:0000313" key="11">
    <source>
        <dbReference type="Proteomes" id="UP000070544"/>
    </source>
</evidence>
<keyword evidence="7" id="KW-0408">Iron</keyword>
<dbReference type="PANTHER" id="PTHR31356:SF36">
    <property type="entry name" value="L-ASCORBATE PEROXIDASE 3"/>
    <property type="match status" value="1"/>
</dbReference>
<reference evidence="10 11" key="1">
    <citation type="journal article" date="2015" name="Genome Biol. Evol.">
        <title>Phylogenomic analyses indicate that early fungi evolved digesting cell walls of algal ancestors of land plants.</title>
        <authorList>
            <person name="Chang Y."/>
            <person name="Wang S."/>
            <person name="Sekimoto S."/>
            <person name="Aerts A.L."/>
            <person name="Choi C."/>
            <person name="Clum A."/>
            <person name="LaButti K.M."/>
            <person name="Lindquist E.A."/>
            <person name="Yee Ngan C."/>
            <person name="Ohm R.A."/>
            <person name="Salamov A.A."/>
            <person name="Grigoriev I.V."/>
            <person name="Spatafora J.W."/>
            <person name="Berbee M.L."/>
        </authorList>
    </citation>
    <scope>NUCLEOTIDE SEQUENCE [LARGE SCALE GENOMIC DNA]</scope>
    <source>
        <strain evidence="10 11">JEL478</strain>
    </source>
</reference>
<evidence type="ECO:0000313" key="10">
    <source>
        <dbReference type="EMBL" id="KXS19109.1"/>
    </source>
</evidence>
<dbReference type="EC" id="1.11.1.-" evidence="8"/>
<evidence type="ECO:0000256" key="5">
    <source>
        <dbReference type="ARBA" id="ARBA00022723"/>
    </source>
</evidence>
<dbReference type="PANTHER" id="PTHR31356">
    <property type="entry name" value="THYLAKOID LUMENAL 29 KDA PROTEIN, CHLOROPLASTIC-RELATED"/>
    <property type="match status" value="1"/>
</dbReference>
<evidence type="ECO:0000256" key="7">
    <source>
        <dbReference type="ARBA" id="ARBA00023004"/>
    </source>
</evidence>
<dbReference type="SUPFAM" id="SSF48113">
    <property type="entry name" value="Heme-dependent peroxidases"/>
    <property type="match status" value="1"/>
</dbReference>
<dbReference type="GO" id="GO:0046872">
    <property type="term" value="F:metal ion binding"/>
    <property type="evidence" value="ECO:0007669"/>
    <property type="project" value="UniProtKB-UniRule"/>
</dbReference>
<keyword evidence="5" id="KW-0479">Metal-binding</keyword>
<accession>A0A139AQU3</accession>
<dbReference type="Gene3D" id="1.10.420.10">
    <property type="entry name" value="Peroxidase, domain 2"/>
    <property type="match status" value="1"/>
</dbReference>
<dbReference type="Gene3D" id="1.10.520.10">
    <property type="match status" value="1"/>
</dbReference>
<evidence type="ECO:0000256" key="1">
    <source>
        <dbReference type="ARBA" id="ARBA00003917"/>
    </source>
</evidence>
<evidence type="ECO:0000256" key="3">
    <source>
        <dbReference type="ARBA" id="ARBA00022559"/>
    </source>
</evidence>
<evidence type="ECO:0000256" key="6">
    <source>
        <dbReference type="ARBA" id="ARBA00023002"/>
    </source>
</evidence>
<dbReference type="InterPro" id="IPR002016">
    <property type="entry name" value="Haem_peroxidase"/>
</dbReference>
<dbReference type="InterPro" id="IPR010255">
    <property type="entry name" value="Haem_peroxidase_sf"/>
</dbReference>
<keyword evidence="3 8" id="KW-0575">Peroxidase</keyword>
<dbReference type="GO" id="GO:0000302">
    <property type="term" value="P:response to reactive oxygen species"/>
    <property type="evidence" value="ECO:0007669"/>
    <property type="project" value="TreeGrafter"/>
</dbReference>
<keyword evidence="11" id="KW-1185">Reference proteome</keyword>
<evidence type="ECO:0000256" key="2">
    <source>
        <dbReference type="ARBA" id="ARBA00005997"/>
    </source>
</evidence>
<dbReference type="GO" id="GO:0020037">
    <property type="term" value="F:heme binding"/>
    <property type="evidence" value="ECO:0007669"/>
    <property type="project" value="UniProtKB-UniRule"/>
</dbReference>
<dbReference type="GO" id="GO:0042744">
    <property type="term" value="P:hydrogen peroxide catabolic process"/>
    <property type="evidence" value="ECO:0007669"/>
    <property type="project" value="TreeGrafter"/>
</dbReference>
<dbReference type="PROSITE" id="PS50873">
    <property type="entry name" value="PEROXIDASE_4"/>
    <property type="match status" value="1"/>
</dbReference>
<dbReference type="InterPro" id="IPR044831">
    <property type="entry name" value="Ccp1-like"/>
</dbReference>
<dbReference type="PRINTS" id="PR00458">
    <property type="entry name" value="PEROXIDASE"/>
</dbReference>
<keyword evidence="4" id="KW-0349">Heme</keyword>